<sequence length="857" mass="95756">MWNIKSPDGKLNFSVYMNDQNRLFYSLKKDETEILRDCGLGIQTSMGDFSWGFVLKDQLICTVDEKYSIPAGKKSVYHNNANELCLLFEAENTFTLKHAFVLRIRVFDDGAAFRYELPAGSGEMAVYSENTEISFAPQYNNMWLQELVDTYEAPYGKRSWQESKGRNYGMPGLFSDDDRKSWIMITEAGLLNTGGSYCSCHLTGAGERKLSVAFAPEQTGPMTGKLPFESPWRVIGVFDSLNELVNSTLNYNLNPASVIEDTSWIKPSRNIWSWWSFENGAQLYSEQKRYVDFAAALGFESVTVDAGWDDSWVKALCDYAREKGVTVWLWSDMQAVDTFEKASEKIARWAAWGVVGLKVDFFMNDSQHTMWQYNMIADIMTSHKLMINFHGSTKPAGEGRTYPNLMTEEGIMGLEHYKWSGMPDAVHNCTVPFTRNVVGPMDYTVTGFSNENRNTTQGHQLALSVVYESGVQHISESIYHLEAWKGTEYLRRQYPRYDGMQLLKGFPGEYAAMLRYVGSEWFIGCITAEARTIELPMDFLPAGEFTAEIYRDDSEGHMLVKESRTVTGEDVLTLELLACGGASVYISDGSVELKSGVCGGYMSDRKTCCTAENATLKGASALMVYENGDRAVVLKDKAVFENIAAERDGRHTLRITYASRGAAAVRLETEEGTLEARLPASGGRKVFRTFDVVMFFRKGINSMEMGKISGDGLAVSKIELIDNAPNPDRFYTVDMAKTEGGVDIIPVCENSQQLKAAGIGNGGSIVFERIEADEQGEYVLGIDYCSGENRPVMISVNGAAPITSVLFNTSGWGPSRWDIVETKEVKIKLLKGINSIKFFHDSMPAPQIVRIAIRLEK</sequence>
<dbReference type="Proteomes" id="UP000014155">
    <property type="component" value="Unassembled WGS sequence"/>
</dbReference>
<reference evidence="6 7" key="1">
    <citation type="journal article" date="2013" name="Genome Announc.">
        <title>Draft Genome Sequence of the Cellulolytic, Mesophilic, Anaerobic Bacterium Clostridium termitidis Strain CT1112 (DSM 5398).</title>
        <authorList>
            <person name="Lal S."/>
            <person name="Ramachandran U."/>
            <person name="Zhang X."/>
            <person name="Munir R."/>
            <person name="Sparling R."/>
            <person name="Levin D.B."/>
        </authorList>
    </citation>
    <scope>NUCLEOTIDE SEQUENCE [LARGE SCALE GENOMIC DNA]</scope>
    <source>
        <strain evidence="6 7">CT1112</strain>
    </source>
</reference>
<organism evidence="6 7">
    <name type="scientific">Ruminiclostridium cellobioparum subsp. termitidis CT1112</name>
    <dbReference type="NCBI Taxonomy" id="1195236"/>
    <lineage>
        <taxon>Bacteria</taxon>
        <taxon>Bacillati</taxon>
        <taxon>Bacillota</taxon>
        <taxon>Clostridia</taxon>
        <taxon>Eubacteriales</taxon>
        <taxon>Oscillospiraceae</taxon>
        <taxon>Ruminiclostridium</taxon>
    </lineage>
</organism>
<dbReference type="GO" id="GO:0004558">
    <property type="term" value="F:alpha-1,4-glucosidase activity"/>
    <property type="evidence" value="ECO:0007669"/>
    <property type="project" value="UniProtKB-EC"/>
</dbReference>
<dbReference type="GO" id="GO:0030246">
    <property type="term" value="F:carbohydrate binding"/>
    <property type="evidence" value="ECO:0007669"/>
    <property type="project" value="InterPro"/>
</dbReference>
<comment type="caution">
    <text evidence="6">The sequence shown here is derived from an EMBL/GenBank/DDBJ whole genome shotgun (WGS) entry which is preliminary data.</text>
</comment>
<dbReference type="eggNOG" id="COG1082">
    <property type="taxonomic scope" value="Bacteria"/>
</dbReference>
<evidence type="ECO:0000313" key="6">
    <source>
        <dbReference type="EMBL" id="EMS73987.1"/>
    </source>
</evidence>
<name>S0FQ49_RUMCE</name>
<dbReference type="InterPro" id="IPR029483">
    <property type="entry name" value="GH97_C"/>
</dbReference>
<dbReference type="PANTHER" id="PTHR35803">
    <property type="entry name" value="GLUCAN 1,4-ALPHA-GLUCOSIDASE SUSB-RELATED"/>
    <property type="match status" value="1"/>
</dbReference>
<dbReference type="PANTHER" id="PTHR35803:SF2">
    <property type="entry name" value="RETAINING ALPHA-GALACTOSIDASE"/>
    <property type="match status" value="1"/>
</dbReference>
<gene>
    <name evidence="6" type="ORF">CTER_5465</name>
</gene>
<dbReference type="InterPro" id="IPR019563">
    <property type="entry name" value="GH97_catalytic"/>
</dbReference>
<dbReference type="EMBL" id="AORV01000009">
    <property type="protein sequence ID" value="EMS73987.1"/>
    <property type="molecule type" value="Genomic_DNA"/>
</dbReference>
<keyword evidence="7" id="KW-1185">Reference proteome</keyword>
<feature type="domain" description="Glycosyl-hydrolase 97 C-terminal oligomerisation" evidence="5">
    <location>
        <begin position="498"/>
        <end position="586"/>
    </location>
</feature>
<dbReference type="PATRIC" id="fig|1195236.3.peg.264"/>
<dbReference type="eggNOG" id="COG1501">
    <property type="taxonomic scope" value="Bacteria"/>
</dbReference>
<protein>
    <submittedName>
        <fullName evidence="6">Glycoside hydrolase 97</fullName>
        <ecNumber evidence="6">3.2.1.20</ecNumber>
    </submittedName>
</protein>
<dbReference type="Gene3D" id="2.60.40.1180">
    <property type="entry name" value="Golgi alpha-mannosidase II"/>
    <property type="match status" value="1"/>
</dbReference>
<feature type="domain" description="Glycosyl-hydrolase 97 N-terminal" evidence="4">
    <location>
        <begin position="4"/>
        <end position="254"/>
    </location>
</feature>
<proteinExistence type="predicted"/>
<dbReference type="InterPro" id="IPR029486">
    <property type="entry name" value="GH97_N"/>
</dbReference>
<dbReference type="RefSeq" id="WP_004623148.1">
    <property type="nucleotide sequence ID" value="NZ_AORV01000009.1"/>
</dbReference>
<dbReference type="Gene3D" id="3.20.20.70">
    <property type="entry name" value="Aldolase class I"/>
    <property type="match status" value="1"/>
</dbReference>
<evidence type="ECO:0000256" key="2">
    <source>
        <dbReference type="ARBA" id="ARBA00023295"/>
    </source>
</evidence>
<evidence type="ECO:0000259" key="4">
    <source>
        <dbReference type="Pfam" id="PF14508"/>
    </source>
</evidence>
<dbReference type="InterPro" id="IPR014718">
    <property type="entry name" value="GH-type_carb-bd"/>
</dbReference>
<dbReference type="SUPFAM" id="SSF51445">
    <property type="entry name" value="(Trans)glycosidases"/>
    <property type="match status" value="1"/>
</dbReference>
<dbReference type="STRING" id="1195236.CTER_5465"/>
<feature type="domain" description="Glycosyl-hydrolase 97 catalytic" evidence="3">
    <location>
        <begin position="277"/>
        <end position="411"/>
    </location>
</feature>
<keyword evidence="1 6" id="KW-0378">Hydrolase</keyword>
<evidence type="ECO:0000259" key="5">
    <source>
        <dbReference type="Pfam" id="PF14509"/>
    </source>
</evidence>
<dbReference type="Gene3D" id="2.70.98.10">
    <property type="match status" value="1"/>
</dbReference>
<dbReference type="Pfam" id="PF14508">
    <property type="entry name" value="GH97_N"/>
    <property type="match status" value="1"/>
</dbReference>
<dbReference type="AlphaFoldDB" id="S0FQ49"/>
<dbReference type="InterPro" id="IPR013785">
    <property type="entry name" value="Aldolase_TIM"/>
</dbReference>
<evidence type="ECO:0000259" key="3">
    <source>
        <dbReference type="Pfam" id="PF10566"/>
    </source>
</evidence>
<accession>S0FQ49</accession>
<dbReference type="Gene3D" id="2.60.120.260">
    <property type="entry name" value="Galactose-binding domain-like"/>
    <property type="match status" value="1"/>
</dbReference>
<dbReference type="Pfam" id="PF14509">
    <property type="entry name" value="GH97_C"/>
    <property type="match status" value="1"/>
</dbReference>
<dbReference type="Pfam" id="PF10566">
    <property type="entry name" value="Glyco_hydro_97"/>
    <property type="match status" value="1"/>
</dbReference>
<dbReference type="InterPro" id="IPR052720">
    <property type="entry name" value="Glycosyl_hydrolase_97"/>
</dbReference>
<dbReference type="InterPro" id="IPR013780">
    <property type="entry name" value="Glyco_hydro_b"/>
</dbReference>
<dbReference type="EC" id="3.2.1.20" evidence="6"/>
<evidence type="ECO:0000313" key="7">
    <source>
        <dbReference type="Proteomes" id="UP000014155"/>
    </source>
</evidence>
<keyword evidence="2 6" id="KW-0326">Glycosidase</keyword>
<dbReference type="InterPro" id="IPR017853">
    <property type="entry name" value="GH"/>
</dbReference>
<evidence type="ECO:0000256" key="1">
    <source>
        <dbReference type="ARBA" id="ARBA00022801"/>
    </source>
</evidence>